<dbReference type="InterPro" id="IPR009297">
    <property type="entry name" value="DUF952"/>
</dbReference>
<dbReference type="PANTHER" id="PTHR34129:SF1">
    <property type="entry name" value="DUF952 DOMAIN-CONTAINING PROTEIN"/>
    <property type="match status" value="1"/>
</dbReference>
<proteinExistence type="predicted"/>
<dbReference type="SUPFAM" id="SSF56399">
    <property type="entry name" value="ADP-ribosylation"/>
    <property type="match status" value="1"/>
</dbReference>
<accession>A0A2Z3GGR1</accession>
<dbReference type="Pfam" id="PF06108">
    <property type="entry name" value="DUF952"/>
    <property type="match status" value="1"/>
</dbReference>
<dbReference type="OrthoDB" id="5638018at2"/>
<dbReference type="AlphaFoldDB" id="A0A2Z3GGR1"/>
<protein>
    <submittedName>
        <fullName evidence="1">DUF952 domain-containing protein</fullName>
    </submittedName>
</protein>
<gene>
    <name evidence="1" type="ORF">DDQ68_08320</name>
</gene>
<reference evidence="2" key="1">
    <citation type="submission" date="2018-04" db="EMBL/GenBank/DDBJ databases">
        <title>Complete genome of Antarctic heterotrophic bacterium Hymenobacter nivis.</title>
        <authorList>
            <person name="Terashima M."/>
        </authorList>
    </citation>
    <scope>NUCLEOTIDE SEQUENCE [LARGE SCALE GENOMIC DNA]</scope>
    <source>
        <strain evidence="2">NBRC 111535</strain>
    </source>
</reference>
<evidence type="ECO:0000313" key="1">
    <source>
        <dbReference type="EMBL" id="AWM32783.1"/>
    </source>
</evidence>
<organism evidence="1 2">
    <name type="scientific">Hymenobacter nivis</name>
    <dbReference type="NCBI Taxonomy" id="1850093"/>
    <lineage>
        <taxon>Bacteria</taxon>
        <taxon>Pseudomonadati</taxon>
        <taxon>Bacteroidota</taxon>
        <taxon>Cytophagia</taxon>
        <taxon>Cytophagales</taxon>
        <taxon>Hymenobacteraceae</taxon>
        <taxon>Hymenobacter</taxon>
    </lineage>
</organism>
<evidence type="ECO:0000313" key="2">
    <source>
        <dbReference type="Proteomes" id="UP000245999"/>
    </source>
</evidence>
<name>A0A2Z3GGR1_9BACT</name>
<dbReference type="PANTHER" id="PTHR34129">
    <property type="entry name" value="BLR1139 PROTEIN"/>
    <property type="match status" value="1"/>
</dbReference>
<dbReference type="Proteomes" id="UP000245999">
    <property type="component" value="Chromosome"/>
</dbReference>
<keyword evidence="2" id="KW-1185">Reference proteome</keyword>
<sequence length="138" mass="15024">MLASLHRLGVDSNRSPTLFKFLYRLADLADWEQAQRTGFFASADLAAEGFIHTSACHQVLETARRHYAGRGPLVLLEIDEDALAAAEVRVAREWAAGRQEHFAHAFAPIPVGAVARTWSFAPGPDGTFALPPALRDGT</sequence>
<dbReference type="EMBL" id="CP029145">
    <property type="protein sequence ID" value="AWM32783.1"/>
    <property type="molecule type" value="Genomic_DNA"/>
</dbReference>
<dbReference type="KEGG" id="hnv:DDQ68_08320"/>
<dbReference type="Gene3D" id="3.20.170.20">
    <property type="entry name" value="Protein of unknown function DUF952"/>
    <property type="match status" value="1"/>
</dbReference>